<evidence type="ECO:0000256" key="1">
    <source>
        <dbReference type="ARBA" id="ARBA00004123"/>
    </source>
</evidence>
<protein>
    <submittedName>
        <fullName evidence="9">WRKY domain-containing protein</fullName>
    </submittedName>
</protein>
<keyword evidence="5" id="KW-0539">Nucleus</keyword>
<evidence type="ECO:0000256" key="7">
    <source>
        <dbReference type="SAM" id="MobiDB-lite"/>
    </source>
</evidence>
<proteinExistence type="predicted"/>
<evidence type="ECO:0000256" key="4">
    <source>
        <dbReference type="ARBA" id="ARBA00023163"/>
    </source>
</evidence>
<dbReference type="FunCoup" id="A0A1Q3BH77">
    <property type="interactions" value="59"/>
</dbReference>
<dbReference type="GO" id="GO:0005634">
    <property type="term" value="C:nucleus"/>
    <property type="evidence" value="ECO:0007669"/>
    <property type="project" value="UniProtKB-SubCell"/>
</dbReference>
<evidence type="ECO:0000259" key="8">
    <source>
        <dbReference type="PROSITE" id="PS50811"/>
    </source>
</evidence>
<reference evidence="10" key="1">
    <citation type="submission" date="2016-04" db="EMBL/GenBank/DDBJ databases">
        <title>Cephalotus genome sequencing.</title>
        <authorList>
            <person name="Fukushima K."/>
            <person name="Hasebe M."/>
            <person name="Fang X."/>
        </authorList>
    </citation>
    <scope>NUCLEOTIDE SEQUENCE [LARGE SCALE GENOMIC DNA]</scope>
    <source>
        <strain evidence="10">cv. St1</strain>
    </source>
</reference>
<comment type="caution">
    <text evidence="9">The sequence shown here is derived from an EMBL/GenBank/DDBJ whole genome shotgun (WGS) entry which is preliminary data.</text>
</comment>
<evidence type="ECO:0000313" key="9">
    <source>
        <dbReference type="EMBL" id="GAV67367.1"/>
    </source>
</evidence>
<dbReference type="FunFam" id="2.20.25.80:FF:000002">
    <property type="entry name" value="probable WRKY transcription factor 31"/>
    <property type="match status" value="1"/>
</dbReference>
<evidence type="ECO:0000256" key="5">
    <source>
        <dbReference type="ARBA" id="ARBA00023242"/>
    </source>
</evidence>
<dbReference type="Gene3D" id="2.20.25.80">
    <property type="entry name" value="WRKY domain"/>
    <property type="match status" value="1"/>
</dbReference>
<organism evidence="9 10">
    <name type="scientific">Cephalotus follicularis</name>
    <name type="common">Albany pitcher plant</name>
    <dbReference type="NCBI Taxonomy" id="3775"/>
    <lineage>
        <taxon>Eukaryota</taxon>
        <taxon>Viridiplantae</taxon>
        <taxon>Streptophyta</taxon>
        <taxon>Embryophyta</taxon>
        <taxon>Tracheophyta</taxon>
        <taxon>Spermatophyta</taxon>
        <taxon>Magnoliopsida</taxon>
        <taxon>eudicotyledons</taxon>
        <taxon>Gunneridae</taxon>
        <taxon>Pentapetalae</taxon>
        <taxon>rosids</taxon>
        <taxon>fabids</taxon>
        <taxon>Oxalidales</taxon>
        <taxon>Cephalotaceae</taxon>
        <taxon>Cephalotus</taxon>
    </lineage>
</organism>
<dbReference type="AlphaFoldDB" id="A0A1Q3BH77"/>
<dbReference type="Pfam" id="PF03106">
    <property type="entry name" value="WRKY"/>
    <property type="match status" value="1"/>
</dbReference>
<dbReference type="SUPFAM" id="SSF118290">
    <property type="entry name" value="WRKY DNA-binding domain"/>
    <property type="match status" value="1"/>
</dbReference>
<keyword evidence="10" id="KW-1185">Reference proteome</keyword>
<dbReference type="SMART" id="SM00774">
    <property type="entry name" value="WRKY"/>
    <property type="match status" value="1"/>
</dbReference>
<feature type="coiled-coil region" evidence="6">
    <location>
        <begin position="71"/>
        <end position="105"/>
    </location>
</feature>
<sequence length="473" mass="53167">MEMEFDLSLKIDAQKDQQEGAKEETKEKVDLNDLQDKEQAKTTTIQDKEASTTPMNGEVDDDTPLMESSHENMKKEELSEMQMEINRMKEENKMLRKVLDQTMKDFYDLQMKFAIIQQNSQKKDTQFFLSLRGSDNPIQEPNTTVLNSLDIKKQKLPSSSQDHDGVREIELGLSLRLQSNTNERQEMEEDKDHRQNIANVPLVQNKLHRSDFSAGVTTHAASIPNRKARVSVRARCQSATMNDGCQWRKYGQKIAKGNPCPRAYYRCTVAPGCPVRKQVQRCLEDMSILITTYEGTHNHPLPVGATAMASTASTASSFMLLDSSNPLSSSDGIHGYHGNQHMLNPTSHHLPNIRNMNPDDPSKGIVLDLTNNISSSHDHQHQYLMASSSNLSPQQGNNFSWMRSKSNYHNGNAMMSNFFPSSKADERVWKGEEASRSLADNVTAIASDPKFRVAVAAAITSLINKESHTSHPM</sequence>
<dbReference type="GO" id="GO:0043565">
    <property type="term" value="F:sequence-specific DNA binding"/>
    <property type="evidence" value="ECO:0007669"/>
    <property type="project" value="InterPro"/>
</dbReference>
<dbReference type="Proteomes" id="UP000187406">
    <property type="component" value="Unassembled WGS sequence"/>
</dbReference>
<evidence type="ECO:0000313" key="10">
    <source>
        <dbReference type="Proteomes" id="UP000187406"/>
    </source>
</evidence>
<dbReference type="EMBL" id="BDDD01000541">
    <property type="protein sequence ID" value="GAV67367.1"/>
    <property type="molecule type" value="Genomic_DNA"/>
</dbReference>
<dbReference type="InterPro" id="IPR003657">
    <property type="entry name" value="WRKY_dom"/>
</dbReference>
<gene>
    <name evidence="9" type="ORF">CFOL_v3_10873</name>
</gene>
<comment type="subcellular location">
    <subcellularLocation>
        <location evidence="1">Nucleus</location>
    </subcellularLocation>
</comment>
<dbReference type="InParanoid" id="A0A1Q3BH77"/>
<feature type="compositionally biased region" description="Basic and acidic residues" evidence="7">
    <location>
        <begin position="7"/>
        <end position="50"/>
    </location>
</feature>
<dbReference type="InterPro" id="IPR036576">
    <property type="entry name" value="WRKY_dom_sf"/>
</dbReference>
<accession>A0A1Q3BH77</accession>
<dbReference type="PROSITE" id="PS50811">
    <property type="entry name" value="WRKY"/>
    <property type="match status" value="1"/>
</dbReference>
<keyword evidence="6" id="KW-0175">Coiled coil</keyword>
<dbReference type="OrthoDB" id="779182at2759"/>
<feature type="region of interest" description="Disordered" evidence="7">
    <location>
        <begin position="1"/>
        <end position="68"/>
    </location>
</feature>
<dbReference type="PANTHER" id="PTHR31429">
    <property type="entry name" value="WRKY TRANSCRIPTION FACTOR 36-RELATED"/>
    <property type="match status" value="1"/>
</dbReference>
<keyword evidence="3" id="KW-0238">DNA-binding</keyword>
<dbReference type="GO" id="GO:0003700">
    <property type="term" value="F:DNA-binding transcription factor activity"/>
    <property type="evidence" value="ECO:0007669"/>
    <property type="project" value="InterPro"/>
</dbReference>
<evidence type="ECO:0000256" key="2">
    <source>
        <dbReference type="ARBA" id="ARBA00023015"/>
    </source>
</evidence>
<name>A0A1Q3BH77_CEPFO</name>
<evidence type="ECO:0000256" key="6">
    <source>
        <dbReference type="SAM" id="Coils"/>
    </source>
</evidence>
<keyword evidence="4" id="KW-0804">Transcription</keyword>
<dbReference type="InterPro" id="IPR044810">
    <property type="entry name" value="WRKY_plant"/>
</dbReference>
<feature type="domain" description="WRKY" evidence="8">
    <location>
        <begin position="236"/>
        <end position="302"/>
    </location>
</feature>
<dbReference type="PANTHER" id="PTHR31429:SF54">
    <property type="entry name" value="WRKY TRANSCRIPTION FACTOR 9-RELATED"/>
    <property type="match status" value="1"/>
</dbReference>
<evidence type="ECO:0000256" key="3">
    <source>
        <dbReference type="ARBA" id="ARBA00023125"/>
    </source>
</evidence>
<keyword evidence="2" id="KW-0805">Transcription regulation</keyword>